<dbReference type="Pfam" id="PF01182">
    <property type="entry name" value="Glucosamine_iso"/>
    <property type="match status" value="1"/>
</dbReference>
<dbReference type="PANTHER" id="PTHR11054">
    <property type="entry name" value="6-PHOSPHOGLUCONOLACTONASE"/>
    <property type="match status" value="1"/>
</dbReference>
<proteinExistence type="predicted"/>
<comment type="caution">
    <text evidence="4">The sequence shown here is derived from an EMBL/GenBank/DDBJ whole genome shotgun (WGS) entry which is preliminary data.</text>
</comment>
<evidence type="ECO:0000259" key="3">
    <source>
        <dbReference type="Pfam" id="PF01182"/>
    </source>
</evidence>
<evidence type="ECO:0000256" key="1">
    <source>
        <dbReference type="ARBA" id="ARBA00004959"/>
    </source>
</evidence>
<evidence type="ECO:0000256" key="2">
    <source>
        <dbReference type="SAM" id="MobiDB-lite"/>
    </source>
</evidence>
<gene>
    <name evidence="4" type="ORF">Fot_03523</name>
</gene>
<comment type="pathway">
    <text evidence="1">Carbohydrate degradation; pentose phosphate pathway.</text>
</comment>
<dbReference type="AlphaFoldDB" id="A0ABD1XA35"/>
<dbReference type="EMBL" id="JBFOLJ010000001">
    <property type="protein sequence ID" value="KAL2558784.1"/>
    <property type="molecule type" value="Genomic_DNA"/>
</dbReference>
<dbReference type="PANTHER" id="PTHR11054:SF9">
    <property type="entry name" value="6-PHOSPHOGLUCONOLACTONASE-RELATED"/>
    <property type="match status" value="1"/>
</dbReference>
<feature type="region of interest" description="Disordered" evidence="2">
    <location>
        <begin position="18"/>
        <end position="39"/>
    </location>
</feature>
<organism evidence="4 5">
    <name type="scientific">Forsythia ovata</name>
    <dbReference type="NCBI Taxonomy" id="205694"/>
    <lineage>
        <taxon>Eukaryota</taxon>
        <taxon>Viridiplantae</taxon>
        <taxon>Streptophyta</taxon>
        <taxon>Embryophyta</taxon>
        <taxon>Tracheophyta</taxon>
        <taxon>Spermatophyta</taxon>
        <taxon>Magnoliopsida</taxon>
        <taxon>eudicotyledons</taxon>
        <taxon>Gunneridae</taxon>
        <taxon>Pentapetalae</taxon>
        <taxon>asterids</taxon>
        <taxon>lamiids</taxon>
        <taxon>Lamiales</taxon>
        <taxon>Oleaceae</taxon>
        <taxon>Forsythieae</taxon>
        <taxon>Forsythia</taxon>
    </lineage>
</organism>
<protein>
    <submittedName>
        <fullName evidence="4">6-phosphogluconolactonase</fullName>
    </submittedName>
</protein>
<dbReference type="Proteomes" id="UP001604277">
    <property type="component" value="Unassembled WGS sequence"/>
</dbReference>
<feature type="compositionally biased region" description="Polar residues" evidence="2">
    <location>
        <begin position="21"/>
        <end position="39"/>
    </location>
</feature>
<dbReference type="InterPro" id="IPR039104">
    <property type="entry name" value="6PGL"/>
</dbReference>
<name>A0ABD1XA35_9LAMI</name>
<evidence type="ECO:0000313" key="5">
    <source>
        <dbReference type="Proteomes" id="UP001604277"/>
    </source>
</evidence>
<dbReference type="InterPro" id="IPR037171">
    <property type="entry name" value="NagB/RpiA_transferase-like"/>
</dbReference>
<feature type="domain" description="Glucosamine/galactosamine-6-phosphate isomerase" evidence="3">
    <location>
        <begin position="58"/>
        <end position="126"/>
    </location>
</feature>
<evidence type="ECO:0000313" key="4">
    <source>
        <dbReference type="EMBL" id="KAL2558784.1"/>
    </source>
</evidence>
<keyword evidence="5" id="KW-1185">Reference proteome</keyword>
<dbReference type="InterPro" id="IPR006148">
    <property type="entry name" value="Glc/Gal-6P_isomerase"/>
</dbReference>
<accession>A0ABD1XA35</accession>
<reference evidence="5" key="1">
    <citation type="submission" date="2024-07" db="EMBL/GenBank/DDBJ databases">
        <title>Two chromosome-level genome assemblies of Korean endemic species Abeliophyllum distichum and Forsythia ovata (Oleaceae).</title>
        <authorList>
            <person name="Jang H."/>
        </authorList>
    </citation>
    <scope>NUCLEOTIDE SEQUENCE [LARGE SCALE GENOMIC DNA]</scope>
</reference>
<sequence length="128" mass="14649">MSEQERCSIESTHATLLVPRDSSTPMTNTTKDRSSSNFRSNSEHFQTLFITFGQDFWPEVLISLPNIYDINDKMSPEGATYDYEAHLKHLVERKIIPILNATGFPKFDLILLGMEPDGHMALLFPTYH</sequence>
<dbReference type="SUPFAM" id="SSF100950">
    <property type="entry name" value="NagB/RpiA/CoA transferase-like"/>
    <property type="match status" value="1"/>
</dbReference>
<dbReference type="Gene3D" id="3.40.50.1360">
    <property type="match status" value="1"/>
</dbReference>